<dbReference type="PANTHER" id="PTHR41287">
    <property type="match status" value="1"/>
</dbReference>
<dbReference type="Pfam" id="PF03354">
    <property type="entry name" value="TerL_ATPase"/>
    <property type="match status" value="1"/>
</dbReference>
<dbReference type="InterPro" id="IPR027417">
    <property type="entry name" value="P-loop_NTPase"/>
</dbReference>
<feature type="domain" description="Terminase large subunit-like endonuclease" evidence="2">
    <location>
        <begin position="281"/>
        <end position="564"/>
    </location>
</feature>
<dbReference type="Proteomes" id="UP000011134">
    <property type="component" value="Unassembled WGS sequence"/>
</dbReference>
<dbReference type="InterPro" id="IPR046461">
    <property type="entry name" value="TerL_ATPase"/>
</dbReference>
<evidence type="ECO:0000259" key="2">
    <source>
        <dbReference type="Pfam" id="PF20441"/>
    </source>
</evidence>
<name>L8JEU6_9GAMM</name>
<protein>
    <submittedName>
        <fullName evidence="3">Phage terminase large subunit</fullName>
    </submittedName>
</protein>
<accession>L8JEU6</accession>
<sequence length="582" mass="66548">MELDIEKYSYPNLKPNEQSYKWCHRYCYDVLKGNIPANKWIKLAAQRHFKDLEKSENDNYPYMFDVGHAQRVIDFFQYIDHTTGELARTPIKLMPWQIWIFASIFGWVKKEKDKRTGKHLRRFRTATILVARKNGKSTLAAGIGLYGLLADKEEGAQIVSAGTTKEQAMISWRDASKMLSGSAFKKVTKSYQNRLEFPAMFSNFKALASDSNSLDGLNIHFCIADELHAWKDRNLWGVLETATAARQQSLMLGITTAGTILDGICVDLLDYGKMILEQIENDDTWFLANYTIDEGDSIDDPVAWMKANPALGEFKKIDDMERLCKKAKQIPSERANFFTKHLNVFVNSSEAWLDMNEVTACTDTNLKLSDFKGRKCYIGMDLSQKCDLTAISLIFPDEDGGISIFQRHYLPEDMVQLVPERLSQLYTKWANSGHLTLTEGNVVDFEWIKRDLRDFATMFDVQEIGYDPYAGTQLAIELITKDQLPMVEVRQGALTLSEPSKLLEALFKMNKVRYDGDPVFEWCCSNSLITEDLNGNIKVHKEKGAKYKKIDSLIALITGLQRTVLEEGTKETIYEERDLFLL</sequence>
<feature type="domain" description="Terminase large subunit-like ATPase" evidence="1">
    <location>
        <begin position="95"/>
        <end position="273"/>
    </location>
</feature>
<dbReference type="PANTHER" id="PTHR41287:SF1">
    <property type="entry name" value="PROTEIN YMFN"/>
    <property type="match status" value="1"/>
</dbReference>
<organism evidence="3 4">
    <name type="scientific">Photobacterium marinum</name>
    <dbReference type="NCBI Taxonomy" id="1056511"/>
    <lineage>
        <taxon>Bacteria</taxon>
        <taxon>Pseudomonadati</taxon>
        <taxon>Pseudomonadota</taxon>
        <taxon>Gammaproteobacteria</taxon>
        <taxon>Vibrionales</taxon>
        <taxon>Vibrionaceae</taxon>
        <taxon>Photobacterium</taxon>
    </lineage>
</organism>
<comment type="caution">
    <text evidence="3">The sequence shown here is derived from an EMBL/GenBank/DDBJ whole genome shotgun (WGS) entry which is preliminary data.</text>
</comment>
<dbReference type="Gene3D" id="3.40.50.300">
    <property type="entry name" value="P-loop containing nucleotide triphosphate hydrolases"/>
    <property type="match status" value="1"/>
</dbReference>
<dbReference type="GO" id="GO:0004519">
    <property type="term" value="F:endonuclease activity"/>
    <property type="evidence" value="ECO:0007669"/>
    <property type="project" value="InterPro"/>
</dbReference>
<gene>
    <name evidence="3" type="ORF">C942_00496</name>
</gene>
<dbReference type="PATRIC" id="fig|1056511.3.peg.1985"/>
<evidence type="ECO:0000313" key="4">
    <source>
        <dbReference type="Proteomes" id="UP000011134"/>
    </source>
</evidence>
<dbReference type="AlphaFoldDB" id="L8JEU6"/>
<dbReference type="InterPro" id="IPR046462">
    <property type="entry name" value="TerL_nuclease"/>
</dbReference>
<dbReference type="InterPro" id="IPR005021">
    <property type="entry name" value="Terminase_largesu-like"/>
</dbReference>
<reference evidence="3 4" key="1">
    <citation type="submission" date="2012-12" db="EMBL/GenBank/DDBJ databases">
        <title>Genome Assembly of Photobacterium sp. AK15.</title>
        <authorList>
            <person name="Khatri I."/>
            <person name="Vaidya B."/>
            <person name="Srinivas T.N.R."/>
            <person name="Subramanian S."/>
            <person name="Pinnaka A."/>
        </authorList>
    </citation>
    <scope>NUCLEOTIDE SEQUENCE [LARGE SCALE GENOMIC DNA]</scope>
    <source>
        <strain evidence="3 4">AK15</strain>
    </source>
</reference>
<evidence type="ECO:0000313" key="3">
    <source>
        <dbReference type="EMBL" id="ELR66054.1"/>
    </source>
</evidence>
<proteinExistence type="predicted"/>
<dbReference type="OrthoDB" id="9760250at2"/>
<keyword evidence="4" id="KW-1185">Reference proteome</keyword>
<dbReference type="Pfam" id="PF20441">
    <property type="entry name" value="TerL_nuclease"/>
    <property type="match status" value="1"/>
</dbReference>
<dbReference type="RefSeq" id="WP_007465107.1">
    <property type="nucleotide sequence ID" value="NZ_AMZO01000013.1"/>
</dbReference>
<dbReference type="EMBL" id="AMZO01000013">
    <property type="protein sequence ID" value="ELR66054.1"/>
    <property type="molecule type" value="Genomic_DNA"/>
</dbReference>
<evidence type="ECO:0000259" key="1">
    <source>
        <dbReference type="Pfam" id="PF03354"/>
    </source>
</evidence>